<evidence type="ECO:0000313" key="3">
    <source>
        <dbReference type="Proteomes" id="UP000053201"/>
    </source>
</evidence>
<proteinExistence type="predicted"/>
<feature type="region of interest" description="Disordered" evidence="1">
    <location>
        <begin position="112"/>
        <end position="160"/>
    </location>
</feature>
<dbReference type="RefSeq" id="XP_016611392.1">
    <property type="nucleotide sequence ID" value="XM_016750687.1"/>
</dbReference>
<dbReference type="EMBL" id="KQ257452">
    <property type="protein sequence ID" value="KND03353.1"/>
    <property type="molecule type" value="Genomic_DNA"/>
</dbReference>
<dbReference type="AlphaFoldDB" id="A0A0L0HQK9"/>
<organism evidence="2 3">
    <name type="scientific">Spizellomyces punctatus (strain DAOM BR117)</name>
    <dbReference type="NCBI Taxonomy" id="645134"/>
    <lineage>
        <taxon>Eukaryota</taxon>
        <taxon>Fungi</taxon>
        <taxon>Fungi incertae sedis</taxon>
        <taxon>Chytridiomycota</taxon>
        <taxon>Chytridiomycota incertae sedis</taxon>
        <taxon>Chytridiomycetes</taxon>
        <taxon>Spizellomycetales</taxon>
        <taxon>Spizellomycetaceae</taxon>
        <taxon>Spizellomyces</taxon>
    </lineage>
</organism>
<sequence length="525" mass="59848">MSESLNIPVVPYWKDWVKRGGTWEDWKAKLQSVRAELAVWESRTDLDRSSKRSVQKRKIAWEKANAVNHIDWAKADDRQVQNTRLLLETQRYSLPSFASTYNTTAQGVFFPLEERKRSATPPSQTQDFKRPRLLPGTEDSDDDDSDDVLETDTDEQDMEIPGLEKVLKGSDITLPNDLTISNVNCARLIRLVMRDILLDQQKPVHDRTFAKNDCVKIVSLKRGILLTKRLPEAYAPYITCQEWSQVYQSMAPDTFWDVIAQSPSTSIVDAVHEFETSKINEEDSETCSIPPFSGLARDEAVALQALYSHVDMDAPEPEHEASFTSKYVMPHFNRLKQKRWKMLLDTTMVDRLRPDITIKAGSRPVLLVELKAPYAASSKRNLQLGEGLTRGLQFLKSDLVEYDWESQNPQIYTAIAPDGVNFQIYSIQIREQICFFVQLGKIPIVTCLDNIANLPRALVGFTHLRSIVARHVENIRSQSKRNVFHPPPEAHTTPDKSRLLENLRTVYPSAITPDKLVAKRRGSAT</sequence>
<dbReference type="InParanoid" id="A0A0L0HQK9"/>
<feature type="compositionally biased region" description="Acidic residues" evidence="1">
    <location>
        <begin position="138"/>
        <end position="158"/>
    </location>
</feature>
<name>A0A0L0HQK9_SPIPD</name>
<keyword evidence="3" id="KW-1185">Reference proteome</keyword>
<dbReference type="VEuPathDB" id="FungiDB:SPPG_02396"/>
<gene>
    <name evidence="2" type="ORF">SPPG_02396</name>
</gene>
<accession>A0A0L0HQK9</accession>
<dbReference type="OrthoDB" id="2156362at2759"/>
<reference evidence="2 3" key="1">
    <citation type="submission" date="2009-08" db="EMBL/GenBank/DDBJ databases">
        <title>The Genome Sequence of Spizellomyces punctatus strain DAOM BR117.</title>
        <authorList>
            <consortium name="The Broad Institute Genome Sequencing Platform"/>
            <person name="Russ C."/>
            <person name="Cuomo C."/>
            <person name="Shea T."/>
            <person name="Young S.K."/>
            <person name="Zeng Q."/>
            <person name="Koehrsen M."/>
            <person name="Haas B."/>
            <person name="Borodovsky M."/>
            <person name="Guigo R."/>
            <person name="Alvarado L."/>
            <person name="Berlin A."/>
            <person name="Bochicchio J."/>
            <person name="Borenstein D."/>
            <person name="Chapman S."/>
            <person name="Chen Z."/>
            <person name="Engels R."/>
            <person name="Freedman E."/>
            <person name="Gellesch M."/>
            <person name="Goldberg J."/>
            <person name="Griggs A."/>
            <person name="Gujja S."/>
            <person name="Heiman D."/>
            <person name="Hepburn T."/>
            <person name="Howarth C."/>
            <person name="Jen D."/>
            <person name="Larson L."/>
            <person name="Lewis B."/>
            <person name="Mehta T."/>
            <person name="Park D."/>
            <person name="Pearson M."/>
            <person name="Roberts A."/>
            <person name="Saif S."/>
            <person name="Shenoy N."/>
            <person name="Sisk P."/>
            <person name="Stolte C."/>
            <person name="Sykes S."/>
            <person name="Thomson T."/>
            <person name="Walk T."/>
            <person name="White J."/>
            <person name="Yandava C."/>
            <person name="Burger G."/>
            <person name="Gray M.W."/>
            <person name="Holland P.W.H."/>
            <person name="King N."/>
            <person name="Lang F.B.F."/>
            <person name="Roger A.J."/>
            <person name="Ruiz-Trillo I."/>
            <person name="Lander E."/>
            <person name="Nusbaum C."/>
        </authorList>
    </citation>
    <scope>NUCLEOTIDE SEQUENCE [LARGE SCALE GENOMIC DNA]</scope>
    <source>
        <strain evidence="2 3">DAOM BR117</strain>
    </source>
</reference>
<protein>
    <submittedName>
        <fullName evidence="2">Uncharacterized protein</fullName>
    </submittedName>
</protein>
<evidence type="ECO:0000313" key="2">
    <source>
        <dbReference type="EMBL" id="KND03353.1"/>
    </source>
</evidence>
<dbReference type="GeneID" id="27685984"/>
<dbReference type="Proteomes" id="UP000053201">
    <property type="component" value="Unassembled WGS sequence"/>
</dbReference>
<evidence type="ECO:0000256" key="1">
    <source>
        <dbReference type="SAM" id="MobiDB-lite"/>
    </source>
</evidence>